<dbReference type="InterPro" id="IPR051531">
    <property type="entry name" value="N-acetyltransferase"/>
</dbReference>
<feature type="domain" description="N-acetyltransferase" evidence="4">
    <location>
        <begin position="15"/>
        <end position="191"/>
    </location>
</feature>
<dbReference type="EMBL" id="CAEZVH010000033">
    <property type="protein sequence ID" value="CAB4623601.1"/>
    <property type="molecule type" value="Genomic_DNA"/>
</dbReference>
<gene>
    <name evidence="6" type="ORF">UFOPK1951_00429</name>
    <name evidence="5" type="ORF">UFOPK4182_00606</name>
</gene>
<dbReference type="PANTHER" id="PTHR43792:SF8">
    <property type="entry name" value="[RIBOSOMAL PROTEIN US5]-ALANINE N-ACETYLTRANSFERASE"/>
    <property type="match status" value="1"/>
</dbReference>
<evidence type="ECO:0000313" key="6">
    <source>
        <dbReference type="EMBL" id="CAB4623601.1"/>
    </source>
</evidence>
<accession>A0A6J6IAM2</accession>
<evidence type="ECO:0000259" key="4">
    <source>
        <dbReference type="PROSITE" id="PS51186"/>
    </source>
</evidence>
<dbReference type="PROSITE" id="PS51186">
    <property type="entry name" value="GNAT"/>
    <property type="match status" value="1"/>
</dbReference>
<protein>
    <submittedName>
        <fullName evidence="6">Unannotated protein</fullName>
    </submittedName>
</protein>
<proteinExistence type="inferred from homology"/>
<dbReference type="AlphaFoldDB" id="A0A6J6IAM2"/>
<name>A0A6J6IAM2_9ZZZZ</name>
<comment type="similarity">
    <text evidence="3">Belongs to the acetyltransferase family. RimJ subfamily.</text>
</comment>
<reference evidence="6" key="1">
    <citation type="submission" date="2020-05" db="EMBL/GenBank/DDBJ databases">
        <authorList>
            <person name="Chiriac C."/>
            <person name="Salcher M."/>
            <person name="Ghai R."/>
            <person name="Kavagutti S V."/>
        </authorList>
    </citation>
    <scope>NUCLEOTIDE SEQUENCE</scope>
</reference>
<dbReference type="EMBL" id="CAEUNI010000055">
    <property type="protein sequence ID" value="CAB4371715.1"/>
    <property type="molecule type" value="Genomic_DNA"/>
</dbReference>
<dbReference type="InterPro" id="IPR016181">
    <property type="entry name" value="Acyl_CoA_acyltransferase"/>
</dbReference>
<dbReference type="GO" id="GO:0005737">
    <property type="term" value="C:cytoplasm"/>
    <property type="evidence" value="ECO:0007669"/>
    <property type="project" value="TreeGrafter"/>
</dbReference>
<organism evidence="6">
    <name type="scientific">freshwater metagenome</name>
    <dbReference type="NCBI Taxonomy" id="449393"/>
    <lineage>
        <taxon>unclassified sequences</taxon>
        <taxon>metagenomes</taxon>
        <taxon>ecological metagenomes</taxon>
    </lineage>
</organism>
<keyword evidence="2" id="KW-0012">Acyltransferase</keyword>
<dbReference type="Gene3D" id="3.40.630.30">
    <property type="match status" value="1"/>
</dbReference>
<dbReference type="SUPFAM" id="SSF55729">
    <property type="entry name" value="Acyl-CoA N-acyltransferases (Nat)"/>
    <property type="match status" value="1"/>
</dbReference>
<dbReference type="InterPro" id="IPR000182">
    <property type="entry name" value="GNAT_dom"/>
</dbReference>
<evidence type="ECO:0000256" key="1">
    <source>
        <dbReference type="ARBA" id="ARBA00022679"/>
    </source>
</evidence>
<dbReference type="Pfam" id="PF13302">
    <property type="entry name" value="Acetyltransf_3"/>
    <property type="match status" value="1"/>
</dbReference>
<evidence type="ECO:0000313" key="5">
    <source>
        <dbReference type="EMBL" id="CAB4371715.1"/>
    </source>
</evidence>
<dbReference type="GO" id="GO:0008999">
    <property type="term" value="F:protein-N-terminal-alanine acetyltransferase activity"/>
    <property type="evidence" value="ECO:0007669"/>
    <property type="project" value="TreeGrafter"/>
</dbReference>
<evidence type="ECO:0000256" key="3">
    <source>
        <dbReference type="ARBA" id="ARBA00038502"/>
    </source>
</evidence>
<evidence type="ECO:0000256" key="2">
    <source>
        <dbReference type="ARBA" id="ARBA00023315"/>
    </source>
</evidence>
<sequence length="194" mass="22503">MRNHSWPITLNGSEIYLRPLRLRDRKKWFQVRAENREWLSPWEATLPFIPGSDAESLQKELPSFFRLVRTLNRESRDGRSISFAIWHQNNLIGQISMGGIILGALRGAHIGYWIDRAFAGRGYTTEAVNLMTEYGFSVLALHRIEINLRPENAASRRVAEKAGYVLEGERSRYLHIDGDWRDHLSFVKENPLVK</sequence>
<dbReference type="PANTHER" id="PTHR43792">
    <property type="entry name" value="GNAT FAMILY, PUTATIVE (AFU_ORTHOLOGUE AFUA_3G00765)-RELATED-RELATED"/>
    <property type="match status" value="1"/>
</dbReference>
<keyword evidence="1" id="KW-0808">Transferase</keyword>